<name>A0A0A9BYZ2_ARUDO</name>
<reference evidence="1" key="1">
    <citation type="submission" date="2014-09" db="EMBL/GenBank/DDBJ databases">
        <authorList>
            <person name="Magalhaes I.L.F."/>
            <person name="Oliveira U."/>
            <person name="Santos F.R."/>
            <person name="Vidigal T.H.D.A."/>
            <person name="Brescovit A.D."/>
            <person name="Santos A.J."/>
        </authorList>
    </citation>
    <scope>NUCLEOTIDE SEQUENCE</scope>
    <source>
        <tissue evidence="1">Shoot tissue taken approximately 20 cm above the soil surface</tissue>
    </source>
</reference>
<protein>
    <submittedName>
        <fullName evidence="1">Uncharacterized protein</fullName>
    </submittedName>
</protein>
<reference evidence="1" key="2">
    <citation type="journal article" date="2015" name="Data Brief">
        <title>Shoot transcriptome of the giant reed, Arundo donax.</title>
        <authorList>
            <person name="Barrero R.A."/>
            <person name="Guerrero F.D."/>
            <person name="Moolhuijzen P."/>
            <person name="Goolsby J.A."/>
            <person name="Tidwell J."/>
            <person name="Bellgard S.E."/>
            <person name="Bellgard M.I."/>
        </authorList>
    </citation>
    <scope>NUCLEOTIDE SEQUENCE</scope>
    <source>
        <tissue evidence="1">Shoot tissue taken approximately 20 cm above the soil surface</tissue>
    </source>
</reference>
<sequence length="14" mass="1595">MQAPKRKALHGVMQ</sequence>
<proteinExistence type="predicted"/>
<accession>A0A0A9BYZ2</accession>
<organism evidence="1">
    <name type="scientific">Arundo donax</name>
    <name type="common">Giant reed</name>
    <name type="synonym">Donax arundinaceus</name>
    <dbReference type="NCBI Taxonomy" id="35708"/>
    <lineage>
        <taxon>Eukaryota</taxon>
        <taxon>Viridiplantae</taxon>
        <taxon>Streptophyta</taxon>
        <taxon>Embryophyta</taxon>
        <taxon>Tracheophyta</taxon>
        <taxon>Spermatophyta</taxon>
        <taxon>Magnoliopsida</taxon>
        <taxon>Liliopsida</taxon>
        <taxon>Poales</taxon>
        <taxon>Poaceae</taxon>
        <taxon>PACMAD clade</taxon>
        <taxon>Arundinoideae</taxon>
        <taxon>Arundineae</taxon>
        <taxon>Arundo</taxon>
    </lineage>
</organism>
<evidence type="ECO:0000313" key="1">
    <source>
        <dbReference type="EMBL" id="JAD68516.1"/>
    </source>
</evidence>
<dbReference type="EMBL" id="GBRH01229379">
    <property type="protein sequence ID" value="JAD68516.1"/>
    <property type="molecule type" value="Transcribed_RNA"/>
</dbReference>